<evidence type="ECO:0000313" key="1">
    <source>
        <dbReference type="EMBL" id="KIK04088.1"/>
    </source>
</evidence>
<organism evidence="1 2">
    <name type="scientific">Laccaria amethystina LaAM-08-1</name>
    <dbReference type="NCBI Taxonomy" id="1095629"/>
    <lineage>
        <taxon>Eukaryota</taxon>
        <taxon>Fungi</taxon>
        <taxon>Dikarya</taxon>
        <taxon>Basidiomycota</taxon>
        <taxon>Agaricomycotina</taxon>
        <taxon>Agaricomycetes</taxon>
        <taxon>Agaricomycetidae</taxon>
        <taxon>Agaricales</taxon>
        <taxon>Agaricineae</taxon>
        <taxon>Hydnangiaceae</taxon>
        <taxon>Laccaria</taxon>
    </lineage>
</organism>
<evidence type="ECO:0000313" key="2">
    <source>
        <dbReference type="Proteomes" id="UP000054477"/>
    </source>
</evidence>
<dbReference type="AlphaFoldDB" id="A0A0C9Y7T3"/>
<reference evidence="1 2" key="1">
    <citation type="submission" date="2014-04" db="EMBL/GenBank/DDBJ databases">
        <authorList>
            <consortium name="DOE Joint Genome Institute"/>
            <person name="Kuo A."/>
            <person name="Kohler A."/>
            <person name="Nagy L.G."/>
            <person name="Floudas D."/>
            <person name="Copeland A."/>
            <person name="Barry K.W."/>
            <person name="Cichocki N."/>
            <person name="Veneault-Fourrey C."/>
            <person name="LaButti K."/>
            <person name="Lindquist E.A."/>
            <person name="Lipzen A."/>
            <person name="Lundell T."/>
            <person name="Morin E."/>
            <person name="Murat C."/>
            <person name="Sun H."/>
            <person name="Tunlid A."/>
            <person name="Henrissat B."/>
            <person name="Grigoriev I.V."/>
            <person name="Hibbett D.S."/>
            <person name="Martin F."/>
            <person name="Nordberg H.P."/>
            <person name="Cantor M.N."/>
            <person name="Hua S.X."/>
        </authorList>
    </citation>
    <scope>NUCLEOTIDE SEQUENCE [LARGE SCALE GENOMIC DNA]</scope>
    <source>
        <strain evidence="1 2">LaAM-08-1</strain>
    </source>
</reference>
<name>A0A0C9Y7T3_9AGAR</name>
<dbReference type="EMBL" id="KN838573">
    <property type="protein sequence ID" value="KIK04088.1"/>
    <property type="molecule type" value="Genomic_DNA"/>
</dbReference>
<proteinExistence type="predicted"/>
<sequence>TVRLLIIHTPPWMTQAMGYYRLWVSKGVLKIESRKSPKNHKNFKPMGFVSGGLWVMRWGELLGACYGMHFAAHQVGGQPELWYRRGCGVSGVWIT</sequence>
<keyword evidence="2" id="KW-1185">Reference proteome</keyword>
<protein>
    <submittedName>
        <fullName evidence="1">Uncharacterized protein</fullName>
    </submittedName>
</protein>
<reference evidence="2" key="2">
    <citation type="submission" date="2015-01" db="EMBL/GenBank/DDBJ databases">
        <title>Evolutionary Origins and Diversification of the Mycorrhizal Mutualists.</title>
        <authorList>
            <consortium name="DOE Joint Genome Institute"/>
            <consortium name="Mycorrhizal Genomics Consortium"/>
            <person name="Kohler A."/>
            <person name="Kuo A."/>
            <person name="Nagy L.G."/>
            <person name="Floudas D."/>
            <person name="Copeland A."/>
            <person name="Barry K.W."/>
            <person name="Cichocki N."/>
            <person name="Veneault-Fourrey C."/>
            <person name="LaButti K."/>
            <person name="Lindquist E.A."/>
            <person name="Lipzen A."/>
            <person name="Lundell T."/>
            <person name="Morin E."/>
            <person name="Murat C."/>
            <person name="Riley R."/>
            <person name="Ohm R."/>
            <person name="Sun H."/>
            <person name="Tunlid A."/>
            <person name="Henrissat B."/>
            <person name="Grigoriev I.V."/>
            <person name="Hibbett D.S."/>
            <person name="Martin F."/>
        </authorList>
    </citation>
    <scope>NUCLEOTIDE SEQUENCE [LARGE SCALE GENOMIC DNA]</scope>
    <source>
        <strain evidence="2">LaAM-08-1</strain>
    </source>
</reference>
<gene>
    <name evidence="1" type="ORF">K443DRAFT_43559</name>
</gene>
<accession>A0A0C9Y7T3</accession>
<feature type="non-terminal residue" evidence="1">
    <location>
        <position position="95"/>
    </location>
</feature>
<dbReference type="Proteomes" id="UP000054477">
    <property type="component" value="Unassembled WGS sequence"/>
</dbReference>
<feature type="non-terminal residue" evidence="1">
    <location>
        <position position="1"/>
    </location>
</feature>
<dbReference type="HOGENOM" id="CLU_150408_0_0_1"/>